<name>A0ACB8X2A1_9TELE</name>
<evidence type="ECO:0000313" key="1">
    <source>
        <dbReference type="EMBL" id="KAI3373869.1"/>
    </source>
</evidence>
<comment type="caution">
    <text evidence="1">The sequence shown here is derived from an EMBL/GenBank/DDBJ whole genome shotgun (WGS) entry which is preliminary data.</text>
</comment>
<proteinExistence type="predicted"/>
<evidence type="ECO:0000313" key="2">
    <source>
        <dbReference type="Proteomes" id="UP000831701"/>
    </source>
</evidence>
<dbReference type="EMBL" id="CM041534">
    <property type="protein sequence ID" value="KAI3373869.1"/>
    <property type="molecule type" value="Genomic_DNA"/>
</dbReference>
<accession>A0ACB8X2A1</accession>
<keyword evidence="2" id="KW-1185">Reference proteome</keyword>
<organism evidence="1 2">
    <name type="scientific">Scortum barcoo</name>
    <name type="common">barcoo grunter</name>
    <dbReference type="NCBI Taxonomy" id="214431"/>
    <lineage>
        <taxon>Eukaryota</taxon>
        <taxon>Metazoa</taxon>
        <taxon>Chordata</taxon>
        <taxon>Craniata</taxon>
        <taxon>Vertebrata</taxon>
        <taxon>Euteleostomi</taxon>
        <taxon>Actinopterygii</taxon>
        <taxon>Neopterygii</taxon>
        <taxon>Teleostei</taxon>
        <taxon>Neoteleostei</taxon>
        <taxon>Acanthomorphata</taxon>
        <taxon>Eupercaria</taxon>
        <taxon>Centrarchiformes</taxon>
        <taxon>Terapontoidei</taxon>
        <taxon>Terapontidae</taxon>
        <taxon>Scortum</taxon>
    </lineage>
</organism>
<sequence>MPSGPAAFLASAVVGGCTPDTPADAGITNISKDITVNEGSDVNLMCLAVGRPEANIIWKHHSPRGFGDTAGTSGTDAATDRGSVQQPTTFSVNP</sequence>
<reference evidence="1" key="1">
    <citation type="submission" date="2022-04" db="EMBL/GenBank/DDBJ databases">
        <title>Jade perch genome.</title>
        <authorList>
            <person name="Chao B."/>
        </authorList>
    </citation>
    <scope>NUCLEOTIDE SEQUENCE</scope>
    <source>
        <strain evidence="1">CB-2022</strain>
    </source>
</reference>
<protein>
    <submittedName>
        <fullName evidence="1">Uncharacterized protein</fullName>
    </submittedName>
</protein>
<gene>
    <name evidence="1" type="ORF">L3Q82_021974</name>
</gene>
<dbReference type="Proteomes" id="UP000831701">
    <property type="component" value="Chromosome 4"/>
</dbReference>